<dbReference type="PROSITE" id="PS51257">
    <property type="entry name" value="PROKAR_LIPOPROTEIN"/>
    <property type="match status" value="1"/>
</dbReference>
<dbReference type="EMBL" id="SLXH01000023">
    <property type="protein sequence ID" value="TCP15878.1"/>
    <property type="molecule type" value="Genomic_DNA"/>
</dbReference>
<dbReference type="RefSeq" id="WP_206613247.1">
    <property type="nucleotide sequence ID" value="NZ_QXNC01000020.1"/>
</dbReference>
<dbReference type="Pfam" id="PF17186">
    <property type="entry name" value="Lipocalin_9"/>
    <property type="match status" value="1"/>
</dbReference>
<dbReference type="Proteomes" id="UP000295182">
    <property type="component" value="Unassembled WGS sequence"/>
</dbReference>
<feature type="chain" id="PRO_5020913261" evidence="1">
    <location>
        <begin position="20"/>
        <end position="573"/>
    </location>
</feature>
<keyword evidence="4" id="KW-1185">Reference proteome</keyword>
<reference evidence="3 4" key="1">
    <citation type="submission" date="2019-03" db="EMBL/GenBank/DDBJ databases">
        <title>Genomic Encyclopedia of Type Strains, Phase IV (KMG-IV): sequencing the most valuable type-strain genomes for metagenomic binning, comparative biology and taxonomic classification.</title>
        <authorList>
            <person name="Goeker M."/>
        </authorList>
    </citation>
    <scope>NUCLEOTIDE SEQUENCE [LARGE SCALE GENOMIC DNA]</scope>
    <source>
        <strain evidence="3 4">DSM 1837</strain>
    </source>
</reference>
<dbReference type="PANTHER" id="PTHR38591:SF1">
    <property type="entry name" value="BLL1000 PROTEIN"/>
    <property type="match status" value="1"/>
</dbReference>
<dbReference type="InterPro" id="IPR010791">
    <property type="entry name" value="AttH_dom"/>
</dbReference>
<organism evidence="3 4">
    <name type="scientific">Simplicispira metamorpha</name>
    <dbReference type="NCBI Taxonomy" id="80881"/>
    <lineage>
        <taxon>Bacteria</taxon>
        <taxon>Pseudomonadati</taxon>
        <taxon>Pseudomonadota</taxon>
        <taxon>Betaproteobacteria</taxon>
        <taxon>Burkholderiales</taxon>
        <taxon>Comamonadaceae</taxon>
        <taxon>Simplicispira</taxon>
    </lineage>
</organism>
<accession>A0A4R2N524</accession>
<dbReference type="AlphaFoldDB" id="A0A4R2N524"/>
<sequence length="573" mass="62761">MKKKYFVGAAGASLALWLAACGGSSTSDISVLPKDTQENVARVLWQTQYDESKIPADVLKNLYSPKNLPAARGARTQKWLDDLMANPDSCSPDYSDRYKALKNHAGSLSGQQAYAINLLLGPDSSRGYQEIPSRIDFSFPADDAPQNQYQVGWHFFVGSAYAQDGEEYGVQMMFWHYAMLPPAMAKAAGLSDLENQALELHLAVTRADGRHYRAKPYVVTGTTGLVQFSEAPFHYVQGKNYMRSRQKDSLFPIDLRAWGQDEAGSKPVDIGLNIGLSQTKGYVLNGDHGLSPACGGVGTLYYSVPNLRITDGSWLEVDGKKVQLASGKFWYDHQYGTGMLPEGNPRSALVRAYSNVNPFKQPANPGGWDWLMLQFDDNTEMGLAALHTAQNAAFYQQTGPNPPGTMTAPVNGLFIDEKGETHPVTGQAQVSEWTRSTVSYAPYDVTQAWYPNGVKLVFDDNPRIPAARRVVHMDPIVKTGQQGWFAMGLQYSEGAVYLKNAQGDKVGRGFLESTGYANGNKQMLKLAGIPATSEMLGLLEKRKLNPSQQAACEALLEKNAAQVLEEIAQCKGI</sequence>
<dbReference type="Gene3D" id="2.40.370.10">
    <property type="entry name" value="AttH-like domain"/>
    <property type="match status" value="2"/>
</dbReference>
<evidence type="ECO:0000256" key="1">
    <source>
        <dbReference type="SAM" id="SignalP"/>
    </source>
</evidence>
<comment type="caution">
    <text evidence="3">The sequence shown here is derived from an EMBL/GenBank/DDBJ whole genome shotgun (WGS) entry which is preliminary data.</text>
</comment>
<protein>
    <submittedName>
        <fullName evidence="3">Putative secreted hydrolase</fullName>
    </submittedName>
</protein>
<dbReference type="PANTHER" id="PTHR38591">
    <property type="entry name" value="HYDROLASE"/>
    <property type="match status" value="1"/>
</dbReference>
<gene>
    <name evidence="3" type="ORF">EV674_12370</name>
</gene>
<evidence type="ECO:0000259" key="2">
    <source>
        <dbReference type="Pfam" id="PF07143"/>
    </source>
</evidence>
<dbReference type="GO" id="GO:0016787">
    <property type="term" value="F:hydrolase activity"/>
    <property type="evidence" value="ECO:0007669"/>
    <property type="project" value="UniProtKB-KW"/>
</dbReference>
<feature type="domain" description="AttH" evidence="2">
    <location>
        <begin position="153"/>
        <end position="337"/>
    </location>
</feature>
<evidence type="ECO:0000313" key="4">
    <source>
        <dbReference type="Proteomes" id="UP000295182"/>
    </source>
</evidence>
<feature type="signal peptide" evidence="1">
    <location>
        <begin position="1"/>
        <end position="19"/>
    </location>
</feature>
<keyword evidence="3" id="KW-0378">Hydrolase</keyword>
<dbReference type="SUPFAM" id="SSF159245">
    <property type="entry name" value="AttH-like"/>
    <property type="match status" value="1"/>
</dbReference>
<dbReference type="Pfam" id="PF07143">
    <property type="entry name" value="CrtC"/>
    <property type="match status" value="1"/>
</dbReference>
<keyword evidence="1" id="KW-0732">Signal</keyword>
<dbReference type="InterPro" id="IPR023374">
    <property type="entry name" value="AttH-like_dom_sf"/>
</dbReference>
<name>A0A4R2N524_9BURK</name>
<proteinExistence type="predicted"/>
<evidence type="ECO:0000313" key="3">
    <source>
        <dbReference type="EMBL" id="TCP15878.1"/>
    </source>
</evidence>